<evidence type="ECO:0000256" key="4">
    <source>
        <dbReference type="SAM" id="SignalP"/>
    </source>
</evidence>
<evidence type="ECO:0000256" key="3">
    <source>
        <dbReference type="SAM" id="MobiDB-lite"/>
    </source>
</evidence>
<sequence>MARRKSSIHPIFLFFYTIHSFTSKENSSSDPEMQNPHRDTDDSAIIRENPNVQWDDVVGLDGPKAALKEAVILRLKFPHLVTGVRRSHTEILLYGPPGTGKSYLAKAVATEAKITFFSISASDLLFRLARESKPSIILIDEIHALMSEVWYDSGIRVLGATNFPWQLDNVIGRLFSKPIYIPLPDVDARQRMFERHAGTTPCQLTPQDYPVLAENTEGYLGSHIVSVAQDALTQPARKVLSATHFKRIPVPDFDHPDRFKWTPCSSEDLSAKEKSWETIDADELLEPPLKLTDFMKSVERNKSTCSAEDVKRCDD</sequence>
<dbReference type="FunFam" id="1.10.8.60:FF:000015">
    <property type="entry name" value="vacuolar protein sorting-associated protein 4A"/>
    <property type="match status" value="1"/>
</dbReference>
<protein>
    <submittedName>
        <fullName evidence="6">P-loop containing nucleoside triphosphate hydrolase protein</fullName>
    </submittedName>
</protein>
<keyword evidence="6" id="KW-0378">Hydrolase</keyword>
<keyword evidence="4" id="KW-0732">Signal</keyword>
<name>A0A6A4HHD1_9AGAR</name>
<dbReference type="SUPFAM" id="SSF52540">
    <property type="entry name" value="P-loop containing nucleoside triphosphate hydrolases"/>
    <property type="match status" value="1"/>
</dbReference>
<feature type="signal peptide" evidence="4">
    <location>
        <begin position="1"/>
        <end position="23"/>
    </location>
</feature>
<dbReference type="Gene3D" id="1.10.8.60">
    <property type="match status" value="1"/>
</dbReference>
<evidence type="ECO:0000313" key="7">
    <source>
        <dbReference type="Proteomes" id="UP000799118"/>
    </source>
</evidence>
<dbReference type="GO" id="GO:0007033">
    <property type="term" value="P:vacuole organization"/>
    <property type="evidence" value="ECO:0007669"/>
    <property type="project" value="TreeGrafter"/>
</dbReference>
<keyword evidence="2" id="KW-0067">ATP-binding</keyword>
<dbReference type="SMART" id="SM00382">
    <property type="entry name" value="AAA"/>
    <property type="match status" value="1"/>
</dbReference>
<dbReference type="OrthoDB" id="29072at2759"/>
<dbReference type="GO" id="GO:0016197">
    <property type="term" value="P:endosomal transport"/>
    <property type="evidence" value="ECO:0007669"/>
    <property type="project" value="TreeGrafter"/>
</dbReference>
<dbReference type="InterPro" id="IPR027417">
    <property type="entry name" value="P-loop_NTPase"/>
</dbReference>
<dbReference type="InterPro" id="IPR003593">
    <property type="entry name" value="AAA+_ATPase"/>
</dbReference>
<dbReference type="Pfam" id="PF00004">
    <property type="entry name" value="AAA"/>
    <property type="match status" value="1"/>
</dbReference>
<dbReference type="PANTHER" id="PTHR23074:SF83">
    <property type="entry name" value="VACUOLAR PROTEIN SORTING-ASSOCIATED PROTEIN 4A"/>
    <property type="match status" value="1"/>
</dbReference>
<proteinExistence type="predicted"/>
<dbReference type="GO" id="GO:0005524">
    <property type="term" value="F:ATP binding"/>
    <property type="evidence" value="ECO:0007669"/>
    <property type="project" value="UniProtKB-KW"/>
</dbReference>
<feature type="region of interest" description="Disordered" evidence="3">
    <location>
        <begin position="24"/>
        <end position="44"/>
    </location>
</feature>
<keyword evidence="1" id="KW-0547">Nucleotide-binding</keyword>
<dbReference type="AlphaFoldDB" id="A0A6A4HHD1"/>
<organism evidence="6 7">
    <name type="scientific">Gymnopus androsaceus JB14</name>
    <dbReference type="NCBI Taxonomy" id="1447944"/>
    <lineage>
        <taxon>Eukaryota</taxon>
        <taxon>Fungi</taxon>
        <taxon>Dikarya</taxon>
        <taxon>Basidiomycota</taxon>
        <taxon>Agaricomycotina</taxon>
        <taxon>Agaricomycetes</taxon>
        <taxon>Agaricomycetidae</taxon>
        <taxon>Agaricales</taxon>
        <taxon>Marasmiineae</taxon>
        <taxon>Omphalotaceae</taxon>
        <taxon>Gymnopus</taxon>
    </lineage>
</organism>
<reference evidence="6" key="1">
    <citation type="journal article" date="2019" name="Environ. Microbiol.">
        <title>Fungal ecological strategies reflected in gene transcription - a case study of two litter decomposers.</title>
        <authorList>
            <person name="Barbi F."/>
            <person name="Kohler A."/>
            <person name="Barry K."/>
            <person name="Baskaran P."/>
            <person name="Daum C."/>
            <person name="Fauchery L."/>
            <person name="Ihrmark K."/>
            <person name="Kuo A."/>
            <person name="LaButti K."/>
            <person name="Lipzen A."/>
            <person name="Morin E."/>
            <person name="Grigoriev I.V."/>
            <person name="Henrissat B."/>
            <person name="Lindahl B."/>
            <person name="Martin F."/>
        </authorList>
    </citation>
    <scope>NUCLEOTIDE SEQUENCE</scope>
    <source>
        <strain evidence="6">JB14</strain>
    </source>
</reference>
<dbReference type="GO" id="GO:0016887">
    <property type="term" value="F:ATP hydrolysis activity"/>
    <property type="evidence" value="ECO:0007669"/>
    <property type="project" value="InterPro"/>
</dbReference>
<evidence type="ECO:0000256" key="2">
    <source>
        <dbReference type="ARBA" id="ARBA00022840"/>
    </source>
</evidence>
<evidence type="ECO:0000256" key="1">
    <source>
        <dbReference type="ARBA" id="ARBA00022741"/>
    </source>
</evidence>
<feature type="domain" description="AAA+ ATPase" evidence="5">
    <location>
        <begin position="87"/>
        <end position="185"/>
    </location>
</feature>
<evidence type="ECO:0000259" key="5">
    <source>
        <dbReference type="SMART" id="SM00382"/>
    </source>
</evidence>
<feature type="compositionally biased region" description="Basic and acidic residues" evidence="3">
    <location>
        <begin position="35"/>
        <end position="44"/>
    </location>
</feature>
<gene>
    <name evidence="6" type="ORF">BT96DRAFT_1021315</name>
</gene>
<dbReference type="InterPro" id="IPR003959">
    <property type="entry name" value="ATPase_AAA_core"/>
</dbReference>
<accession>A0A6A4HHD1</accession>
<dbReference type="Pfam" id="PF09336">
    <property type="entry name" value="Vps4_C"/>
    <property type="match status" value="1"/>
</dbReference>
<dbReference type="InterPro" id="IPR050304">
    <property type="entry name" value="MT-severing_AAA_ATPase"/>
</dbReference>
<feature type="chain" id="PRO_5025657566" evidence="4">
    <location>
        <begin position="24"/>
        <end position="315"/>
    </location>
</feature>
<dbReference type="PANTHER" id="PTHR23074">
    <property type="entry name" value="AAA DOMAIN-CONTAINING"/>
    <property type="match status" value="1"/>
</dbReference>
<keyword evidence="7" id="KW-1185">Reference proteome</keyword>
<dbReference type="InterPro" id="IPR015415">
    <property type="entry name" value="Spast_Vps4_C"/>
</dbReference>
<dbReference type="Gene3D" id="3.40.50.300">
    <property type="entry name" value="P-loop containing nucleotide triphosphate hydrolases"/>
    <property type="match status" value="1"/>
</dbReference>
<evidence type="ECO:0000313" key="6">
    <source>
        <dbReference type="EMBL" id="KAE9396524.1"/>
    </source>
</evidence>
<dbReference type="EMBL" id="ML769512">
    <property type="protein sequence ID" value="KAE9396524.1"/>
    <property type="molecule type" value="Genomic_DNA"/>
</dbReference>
<dbReference type="Proteomes" id="UP000799118">
    <property type="component" value="Unassembled WGS sequence"/>
</dbReference>